<evidence type="ECO:0000313" key="2">
    <source>
        <dbReference type="Proteomes" id="UP001153334"/>
    </source>
</evidence>
<evidence type="ECO:0000313" key="1">
    <source>
        <dbReference type="EMBL" id="KAJ8110207.1"/>
    </source>
</evidence>
<comment type="caution">
    <text evidence="1">The sequence shown here is derived from an EMBL/GenBank/DDBJ whole genome shotgun (WGS) entry which is preliminary data.</text>
</comment>
<protein>
    <submittedName>
        <fullName evidence="1">Uncharacterized protein</fullName>
    </submittedName>
</protein>
<keyword evidence="2" id="KW-1185">Reference proteome</keyword>
<dbReference type="Proteomes" id="UP001153334">
    <property type="component" value="Unassembled WGS sequence"/>
</dbReference>
<sequence>MNGLSASVASFKSEAIATLANINVDLALVKYEAPPEFQEVGQTISRKRKESAEDGHLHRTARKLGELFKNIVPSTPNLLRAYGNRVSEISAKASVNPRGTQSKDGLFSAYVGIDSGSIWAAATSGSSALAVHLLACMLARTFTVEHATSIWVELVEKHRESLESALRDDLFPDVAVQVALSQEVRREDLSTWDASARAWLQSADEAKIFQHKQMNIIITDSAVPANAEQGVYKSVIAAWVEALKAMENLVHGVPQKVQDGAALLAISAWHLYPDMIVYRGKNGKEVDVKMNDALLQPTALLTIGLEAIYPASVSWSLPLTRIQYYSDPVTVTALTGQENTRITPEEFSFVVLGGISFTWANPGFR</sequence>
<organism evidence="1 2">
    <name type="scientific">Nemania bipapillata</name>
    <dbReference type="NCBI Taxonomy" id="110536"/>
    <lineage>
        <taxon>Eukaryota</taxon>
        <taxon>Fungi</taxon>
        <taxon>Dikarya</taxon>
        <taxon>Ascomycota</taxon>
        <taxon>Pezizomycotina</taxon>
        <taxon>Sordariomycetes</taxon>
        <taxon>Xylariomycetidae</taxon>
        <taxon>Xylariales</taxon>
        <taxon>Xylariaceae</taxon>
        <taxon>Nemania</taxon>
    </lineage>
</organism>
<accession>A0ACC2I4D9</accession>
<reference evidence="1" key="1">
    <citation type="submission" date="2022-11" db="EMBL/GenBank/DDBJ databases">
        <title>Genome Sequence of Nemania bipapillata.</title>
        <authorList>
            <person name="Buettner E."/>
        </authorList>
    </citation>
    <scope>NUCLEOTIDE SEQUENCE</scope>
    <source>
        <strain evidence="1">CP14</strain>
    </source>
</reference>
<proteinExistence type="predicted"/>
<name>A0ACC2I4D9_9PEZI</name>
<gene>
    <name evidence="1" type="ORF">ONZ43_g5931</name>
</gene>
<dbReference type="EMBL" id="JAPESX010001965">
    <property type="protein sequence ID" value="KAJ8110207.1"/>
    <property type="molecule type" value="Genomic_DNA"/>
</dbReference>